<organism evidence="2 3">
    <name type="scientific">Pedobacter steynii</name>
    <dbReference type="NCBI Taxonomy" id="430522"/>
    <lineage>
        <taxon>Bacteria</taxon>
        <taxon>Pseudomonadati</taxon>
        <taxon>Bacteroidota</taxon>
        <taxon>Sphingobacteriia</taxon>
        <taxon>Sphingobacteriales</taxon>
        <taxon>Sphingobacteriaceae</taxon>
        <taxon>Pedobacter</taxon>
    </lineage>
</organism>
<proteinExistence type="predicted"/>
<dbReference type="Proteomes" id="UP000183200">
    <property type="component" value="Unassembled WGS sequence"/>
</dbReference>
<gene>
    <name evidence="2" type="ORF">SAMN05421820_101531</name>
</gene>
<keyword evidence="1" id="KW-1133">Transmembrane helix</keyword>
<evidence type="ECO:0000313" key="3">
    <source>
        <dbReference type="Proteomes" id="UP000183200"/>
    </source>
</evidence>
<reference evidence="3" key="1">
    <citation type="submission" date="2016-10" db="EMBL/GenBank/DDBJ databases">
        <authorList>
            <person name="Varghese N."/>
            <person name="Submissions S."/>
        </authorList>
    </citation>
    <scope>NUCLEOTIDE SEQUENCE [LARGE SCALE GENOMIC DNA]</scope>
    <source>
        <strain evidence="3">DSM 19110</strain>
    </source>
</reference>
<keyword evidence="1" id="KW-0472">Membrane</keyword>
<protein>
    <submittedName>
        <fullName evidence="2">Uncharacterized protein</fullName>
    </submittedName>
</protein>
<sequence length="63" mass="7195">MANLLWIILELLLGFTQPKSKESTSSPLLGVIVVSVLLLVVILIYRHHPESTSKDWYRNANLY</sequence>
<evidence type="ECO:0000256" key="1">
    <source>
        <dbReference type="SAM" id="Phobius"/>
    </source>
</evidence>
<dbReference type="AlphaFoldDB" id="A0A1G9KCK6"/>
<keyword evidence="3" id="KW-1185">Reference proteome</keyword>
<accession>A0A1G9KCK6</accession>
<dbReference type="EMBL" id="FNGY01000001">
    <property type="protein sequence ID" value="SDL47135.1"/>
    <property type="molecule type" value="Genomic_DNA"/>
</dbReference>
<evidence type="ECO:0000313" key="2">
    <source>
        <dbReference type="EMBL" id="SDL47135.1"/>
    </source>
</evidence>
<feature type="transmembrane region" description="Helical" evidence="1">
    <location>
        <begin position="28"/>
        <end position="45"/>
    </location>
</feature>
<name>A0A1G9KCK6_9SPHI</name>
<keyword evidence="1" id="KW-0812">Transmembrane</keyword>